<feature type="chain" id="PRO_5015432325" description="DUF3131 domain-containing protein" evidence="1">
    <location>
        <begin position="30"/>
        <end position="479"/>
    </location>
</feature>
<feature type="domain" description="DUF3131" evidence="2">
    <location>
        <begin position="114"/>
        <end position="470"/>
    </location>
</feature>
<dbReference type="RefSeq" id="WP_107297681.1">
    <property type="nucleotide sequence ID" value="NZ_PYMB01000002.1"/>
</dbReference>
<dbReference type="EMBL" id="PYMB01000002">
    <property type="protein sequence ID" value="PSW14438.1"/>
    <property type="molecule type" value="Genomic_DNA"/>
</dbReference>
<sequence>MPKAALKMMKARHLTVLCTTWLMSFSVYAAFNTETEEQEPSFYGGRSVTHNKDNVTKANIEFQRRTIAPPILKEEPQSALGEELKTAAVETESLTTKTSEQLAPIELSRNENLLAKKAYYYFEQNWNEKTGLINSVQGYHHSTMWDVASGIAAILSAEGLELMTTEEADNKLQKTLDTLGNLPLYDNALPNREYNTHTAKPSGRYSNSSSNGNGWSALDIGRLLIWLEIAQAHKPQLAPNIKRILDKWDLDKAVSQGTLYGELKTSQKRHYRQEGRLGYLQYAASGFDLFGFDVNTAYKQEDIGEVTVDGIQLLIDKRNLPYFTTDPYVLYAIEIGPTTQWWNQLEALFQLQKKKSTAESNFWVFAEDAMSRSPWFSYNNIYIYGSPWLSIAPGGKPVENPQIFSNKVAFGLSVLFESDDFSQQLAEKVINSSLTHRAVPTGMYLNGGPNSAYNINTNSLILSALWYKKRHFQPLINPS</sequence>
<dbReference type="InterPro" id="IPR021478">
    <property type="entry name" value="DUF3131"/>
</dbReference>
<protein>
    <recommendedName>
        <fullName evidence="2">DUF3131 domain-containing protein</fullName>
    </recommendedName>
</protein>
<dbReference type="AlphaFoldDB" id="A0A2T3NHF2"/>
<organism evidence="3 4">
    <name type="scientific">Photobacterium rosenbergii</name>
    <dbReference type="NCBI Taxonomy" id="294936"/>
    <lineage>
        <taxon>Bacteria</taxon>
        <taxon>Pseudomonadati</taxon>
        <taxon>Pseudomonadota</taxon>
        <taxon>Gammaproteobacteria</taxon>
        <taxon>Vibrionales</taxon>
        <taxon>Vibrionaceae</taxon>
        <taxon>Photobacterium</taxon>
    </lineage>
</organism>
<proteinExistence type="predicted"/>
<gene>
    <name evidence="3" type="ORF">C9J01_08355</name>
</gene>
<reference evidence="3 4" key="1">
    <citation type="submission" date="2018-03" db="EMBL/GenBank/DDBJ databases">
        <title>Whole genome sequencing of Histamine producing bacteria.</title>
        <authorList>
            <person name="Butler K."/>
        </authorList>
    </citation>
    <scope>NUCLEOTIDE SEQUENCE [LARGE SCALE GENOMIC DNA]</scope>
    <source>
        <strain evidence="3 4">DSM 19138</strain>
    </source>
</reference>
<evidence type="ECO:0000313" key="4">
    <source>
        <dbReference type="Proteomes" id="UP000241346"/>
    </source>
</evidence>
<dbReference type="Gene3D" id="1.50.10.140">
    <property type="match status" value="1"/>
</dbReference>
<feature type="signal peptide" evidence="1">
    <location>
        <begin position="1"/>
        <end position="29"/>
    </location>
</feature>
<accession>A0A2T3NHF2</accession>
<keyword evidence="1" id="KW-0732">Signal</keyword>
<name>A0A2T3NHF2_9GAMM</name>
<evidence type="ECO:0000313" key="3">
    <source>
        <dbReference type="EMBL" id="PSW14438.1"/>
    </source>
</evidence>
<dbReference type="Proteomes" id="UP000241346">
    <property type="component" value="Unassembled WGS sequence"/>
</dbReference>
<dbReference type="OrthoDB" id="5812040at2"/>
<evidence type="ECO:0000259" key="2">
    <source>
        <dbReference type="Pfam" id="PF11329"/>
    </source>
</evidence>
<dbReference type="Pfam" id="PF11329">
    <property type="entry name" value="DUF3131"/>
    <property type="match status" value="1"/>
</dbReference>
<comment type="caution">
    <text evidence="3">The sequence shown here is derived from an EMBL/GenBank/DDBJ whole genome shotgun (WGS) entry which is preliminary data.</text>
</comment>
<evidence type="ECO:0000256" key="1">
    <source>
        <dbReference type="SAM" id="SignalP"/>
    </source>
</evidence>